<evidence type="ECO:0000256" key="3">
    <source>
        <dbReference type="ARBA" id="ARBA00022670"/>
    </source>
</evidence>
<dbReference type="InterPro" id="IPR027461">
    <property type="entry name" value="Carboxypeptidase_A_C_sf"/>
</dbReference>
<dbReference type="SUPFAM" id="SSF141986">
    <property type="entry name" value="LD-carboxypeptidase A C-terminal domain-like"/>
    <property type="match status" value="1"/>
</dbReference>
<dbReference type="PANTHER" id="PTHR30237:SF2">
    <property type="entry name" value="MUREIN TETRAPEPTIDE CARBOXYPEPTIDASE"/>
    <property type="match status" value="1"/>
</dbReference>
<protein>
    <submittedName>
        <fullName evidence="6">LD-carboxypeptidase</fullName>
    </submittedName>
</protein>
<dbReference type="KEGG" id="bsto:C0V70_13595"/>
<dbReference type="InterPro" id="IPR029062">
    <property type="entry name" value="Class_I_gatase-like"/>
</dbReference>
<keyword evidence="2 6" id="KW-0121">Carboxypeptidase</keyword>
<dbReference type="InterPro" id="IPR040449">
    <property type="entry name" value="Peptidase_S66_N"/>
</dbReference>
<dbReference type="Gene3D" id="3.40.50.10740">
    <property type="entry name" value="Class I glutamine amidotransferase-like"/>
    <property type="match status" value="1"/>
</dbReference>
<evidence type="ECO:0000313" key="7">
    <source>
        <dbReference type="Proteomes" id="UP000235584"/>
    </source>
</evidence>
<dbReference type="Gene3D" id="3.50.30.60">
    <property type="entry name" value="LD-carboxypeptidase A C-terminal domain-like"/>
    <property type="match status" value="1"/>
</dbReference>
<dbReference type="Pfam" id="PF02016">
    <property type="entry name" value="Peptidase_S66"/>
    <property type="match status" value="1"/>
</dbReference>
<dbReference type="GO" id="GO:0004180">
    <property type="term" value="F:carboxypeptidase activity"/>
    <property type="evidence" value="ECO:0007669"/>
    <property type="project" value="UniProtKB-KW"/>
</dbReference>
<dbReference type="GO" id="GO:0006508">
    <property type="term" value="P:proteolysis"/>
    <property type="evidence" value="ECO:0007669"/>
    <property type="project" value="UniProtKB-KW"/>
</dbReference>
<evidence type="ECO:0000256" key="2">
    <source>
        <dbReference type="ARBA" id="ARBA00022645"/>
    </source>
</evidence>
<keyword evidence="4" id="KW-0378">Hydrolase</keyword>
<dbReference type="InterPro" id="IPR027478">
    <property type="entry name" value="LdcA_N"/>
</dbReference>
<name>A0A2K9NVM9_BACTC</name>
<dbReference type="Pfam" id="PF17676">
    <property type="entry name" value="Peptidase_S66C"/>
    <property type="match status" value="1"/>
</dbReference>
<evidence type="ECO:0000256" key="1">
    <source>
        <dbReference type="ARBA" id="ARBA00010233"/>
    </source>
</evidence>
<dbReference type="InterPro" id="IPR040921">
    <property type="entry name" value="Peptidase_S66C"/>
</dbReference>
<dbReference type="PANTHER" id="PTHR30237">
    <property type="entry name" value="MURAMOYLTETRAPEPTIDE CARBOXYPEPTIDASE"/>
    <property type="match status" value="1"/>
</dbReference>
<dbReference type="CDD" id="cd07025">
    <property type="entry name" value="Peptidase_S66"/>
    <property type="match status" value="1"/>
</dbReference>
<organism evidence="6 7">
    <name type="scientific">Bacteriovorax stolpii</name>
    <name type="common">Bdellovibrio stolpii</name>
    <dbReference type="NCBI Taxonomy" id="960"/>
    <lineage>
        <taxon>Bacteria</taxon>
        <taxon>Pseudomonadati</taxon>
        <taxon>Bdellovibrionota</taxon>
        <taxon>Bacteriovoracia</taxon>
        <taxon>Bacteriovoracales</taxon>
        <taxon>Bacteriovoracaceae</taxon>
        <taxon>Bacteriovorax</taxon>
    </lineage>
</organism>
<dbReference type="OrthoDB" id="5289452at2"/>
<comment type="similarity">
    <text evidence="1">Belongs to the peptidase S66 family.</text>
</comment>
<keyword evidence="3" id="KW-0645">Protease</keyword>
<keyword evidence="5" id="KW-0720">Serine protease</keyword>
<dbReference type="SUPFAM" id="SSF52317">
    <property type="entry name" value="Class I glutamine amidotransferase-like"/>
    <property type="match status" value="1"/>
</dbReference>
<keyword evidence="7" id="KW-1185">Reference proteome</keyword>
<dbReference type="InterPro" id="IPR003507">
    <property type="entry name" value="S66_fam"/>
</dbReference>
<reference evidence="6 7" key="1">
    <citation type="submission" date="2018-01" db="EMBL/GenBank/DDBJ databases">
        <title>Complete genome sequence of Bacteriovorax stolpii DSM12778.</title>
        <authorList>
            <person name="Tang B."/>
            <person name="Chang J."/>
        </authorList>
    </citation>
    <scope>NUCLEOTIDE SEQUENCE [LARGE SCALE GENOMIC DNA]</scope>
    <source>
        <strain evidence="6 7">DSM 12778</strain>
    </source>
</reference>
<dbReference type="EMBL" id="CP025704">
    <property type="protein sequence ID" value="AUN99115.1"/>
    <property type="molecule type" value="Genomic_DNA"/>
</dbReference>
<evidence type="ECO:0000256" key="5">
    <source>
        <dbReference type="ARBA" id="ARBA00022825"/>
    </source>
</evidence>
<dbReference type="Proteomes" id="UP000235584">
    <property type="component" value="Chromosome"/>
</dbReference>
<evidence type="ECO:0000313" key="6">
    <source>
        <dbReference type="EMBL" id="AUN99115.1"/>
    </source>
</evidence>
<proteinExistence type="inferred from homology"/>
<dbReference type="PIRSF" id="PIRSF028757">
    <property type="entry name" value="LD-carboxypeptidase"/>
    <property type="match status" value="1"/>
</dbReference>
<dbReference type="RefSeq" id="WP_102244406.1">
    <property type="nucleotide sequence ID" value="NZ_SNXP01000004.1"/>
</dbReference>
<sequence length="310" mass="35127">MGHWKFLQEGDIIDAVSPGYASTPEDIEGSREFLLRWGLTPRIPKNLIKPHFLHSNEDEARFRFLKAAIEAEDSNTIWCLRGGYGSNRLLPMLAKLTKPKQPKLVIGLSDVTSLFAFFQQEWKWPVMHAPILDRMGRNVTLPRHEKEFRDLLFGTKKEITFKKLKPLNDAAKETKQIKSKIVGGNLTVLQSTMGTPWQIKADRSLLFIEDIGERGYRIDRMLEQFRQGGILKKCDGIILGEFLEGAEPKTGVNNFKQVFNRWAQDLEIPLYSGLEAGHGTIQRPIPFGTSCELSKSGNSFELVIQSGGKK</sequence>
<gene>
    <name evidence="6" type="ORF">C0V70_13595</name>
</gene>
<accession>A0A2K9NVM9</accession>
<dbReference type="GO" id="GO:0008236">
    <property type="term" value="F:serine-type peptidase activity"/>
    <property type="evidence" value="ECO:0007669"/>
    <property type="project" value="UniProtKB-KW"/>
</dbReference>
<evidence type="ECO:0000256" key="4">
    <source>
        <dbReference type="ARBA" id="ARBA00022801"/>
    </source>
</evidence>
<dbReference type="AlphaFoldDB" id="A0A2K9NVM9"/>